<dbReference type="PROSITE" id="PS51910">
    <property type="entry name" value="GH18_2"/>
    <property type="match status" value="1"/>
</dbReference>
<evidence type="ECO:0000313" key="4">
    <source>
        <dbReference type="EMBL" id="PSR79667.1"/>
    </source>
</evidence>
<dbReference type="SUPFAM" id="SSF54556">
    <property type="entry name" value="Chitinase insertion domain"/>
    <property type="match status" value="1"/>
</dbReference>
<dbReference type="GO" id="GO:0005975">
    <property type="term" value="P:carbohydrate metabolic process"/>
    <property type="evidence" value="ECO:0007669"/>
    <property type="project" value="InterPro"/>
</dbReference>
<accession>A0A2T2ZYK9</accession>
<dbReference type="GO" id="GO:0008843">
    <property type="term" value="F:endochitinase activity"/>
    <property type="evidence" value="ECO:0007669"/>
    <property type="project" value="UniProtKB-EC"/>
</dbReference>
<dbReference type="InterPro" id="IPR001223">
    <property type="entry name" value="Glyco_hydro18_cat"/>
</dbReference>
<dbReference type="GO" id="GO:0005576">
    <property type="term" value="C:extracellular region"/>
    <property type="evidence" value="ECO:0007669"/>
    <property type="project" value="TreeGrafter"/>
</dbReference>
<comment type="similarity">
    <text evidence="1">Belongs to the glycosyl hydrolase 18 family. Chitinase class V subfamily.</text>
</comment>
<organism evidence="4 5">
    <name type="scientific">Coniella lustricola</name>
    <dbReference type="NCBI Taxonomy" id="2025994"/>
    <lineage>
        <taxon>Eukaryota</taxon>
        <taxon>Fungi</taxon>
        <taxon>Dikarya</taxon>
        <taxon>Ascomycota</taxon>
        <taxon>Pezizomycotina</taxon>
        <taxon>Sordariomycetes</taxon>
        <taxon>Sordariomycetidae</taxon>
        <taxon>Diaporthales</taxon>
        <taxon>Schizoparmaceae</taxon>
        <taxon>Coniella</taxon>
    </lineage>
</organism>
<evidence type="ECO:0000256" key="2">
    <source>
        <dbReference type="ARBA" id="ARBA00012729"/>
    </source>
</evidence>
<name>A0A2T2ZYK9_9PEZI</name>
<dbReference type="EC" id="3.2.1.14" evidence="2"/>
<dbReference type="SMART" id="SM00636">
    <property type="entry name" value="Glyco_18"/>
    <property type="match status" value="1"/>
</dbReference>
<protein>
    <recommendedName>
        <fullName evidence="2">chitinase</fullName>
        <ecNumber evidence="2">3.2.1.14</ecNumber>
    </recommendedName>
</protein>
<evidence type="ECO:0000256" key="1">
    <source>
        <dbReference type="ARBA" id="ARBA00008682"/>
    </source>
</evidence>
<dbReference type="STRING" id="2025994.A0A2T2ZYK9"/>
<keyword evidence="5" id="KW-1185">Reference proteome</keyword>
<dbReference type="InterPro" id="IPR017853">
    <property type="entry name" value="GH"/>
</dbReference>
<dbReference type="EMBL" id="KZ678560">
    <property type="protein sequence ID" value="PSR79667.1"/>
    <property type="molecule type" value="Genomic_DNA"/>
</dbReference>
<dbReference type="GO" id="GO:0006032">
    <property type="term" value="P:chitin catabolic process"/>
    <property type="evidence" value="ECO:0007669"/>
    <property type="project" value="TreeGrafter"/>
</dbReference>
<feature type="domain" description="GH18" evidence="3">
    <location>
        <begin position="25"/>
        <end position="370"/>
    </location>
</feature>
<evidence type="ECO:0000313" key="5">
    <source>
        <dbReference type="Proteomes" id="UP000241462"/>
    </source>
</evidence>
<dbReference type="Proteomes" id="UP000241462">
    <property type="component" value="Unassembled WGS sequence"/>
</dbReference>
<dbReference type="PANTHER" id="PTHR11177">
    <property type="entry name" value="CHITINASE"/>
    <property type="match status" value="1"/>
</dbReference>
<proteinExistence type="inferred from homology"/>
<dbReference type="PANTHER" id="PTHR11177:SF228">
    <property type="entry name" value="CHITINASE"/>
    <property type="match status" value="1"/>
</dbReference>
<evidence type="ECO:0000259" key="3">
    <source>
        <dbReference type="PROSITE" id="PS51910"/>
    </source>
</evidence>
<dbReference type="SUPFAM" id="SSF51445">
    <property type="entry name" value="(Trans)glycosidases"/>
    <property type="match status" value="1"/>
</dbReference>
<dbReference type="InterPro" id="IPR029070">
    <property type="entry name" value="Chitinase_insertion_sf"/>
</dbReference>
<reference evidence="4 5" key="1">
    <citation type="journal article" date="2018" name="Mycol. Prog.">
        <title>Coniella lustricola, a new species from submerged detritus.</title>
        <authorList>
            <person name="Raudabaugh D.B."/>
            <person name="Iturriaga T."/>
            <person name="Carver A."/>
            <person name="Mondo S."/>
            <person name="Pangilinan J."/>
            <person name="Lipzen A."/>
            <person name="He G."/>
            <person name="Amirebrahimi M."/>
            <person name="Grigoriev I.V."/>
            <person name="Miller A.N."/>
        </authorList>
    </citation>
    <scope>NUCLEOTIDE SEQUENCE [LARGE SCALE GENOMIC DNA]</scope>
    <source>
        <strain evidence="4 5">B22-T-1</strain>
    </source>
</reference>
<dbReference type="InParanoid" id="A0A2T2ZYK9"/>
<gene>
    <name evidence="4" type="ORF">BD289DRAFT_485456</name>
</gene>
<dbReference type="Pfam" id="PF00704">
    <property type="entry name" value="Glyco_hydro_18"/>
    <property type="match status" value="1"/>
</dbReference>
<sequence length="371" mass="39830">MNNIPTTYPPSRKSRKAASLSQVYFSNAVYFPNHRIYNGDTPGSMNYNCISTVYYCFANVATDGGVFLSDEYADVRSPCDGVSGGLGSLMHLKQKHPHLQVILSVGGPHSSQIFATVAASAVLRDNFARSCKDLVDASGLDGIDIVWQWPMGALQGANFVALLAAIRMYLPEEHYLLTAALPAAQVVLSAIDVQRAAEYLDLLNLMAFDMYGAWSSRSGHHAQLYPATHKEDESFSGSFAVSCLLSQGFPAKKILFGIPCFGRHFPGVTSTGQSFSRPSGDGTVDYLQLPRKGSKEIVDRRACAAFCVGSSGSSNSSGFITYDNPETVKAKAAFVKQKGLGGLFYWTGPADAKDGKRSLIASGFKALHSSG</sequence>
<keyword evidence="4" id="KW-0378">Hydrolase</keyword>
<dbReference type="InterPro" id="IPR011583">
    <property type="entry name" value="Chitinase_II/V-like_cat"/>
</dbReference>
<dbReference type="OrthoDB" id="76388at2759"/>
<dbReference type="Gene3D" id="3.20.20.80">
    <property type="entry name" value="Glycosidases"/>
    <property type="match status" value="1"/>
</dbReference>
<dbReference type="AlphaFoldDB" id="A0A2T2ZYK9"/>
<dbReference type="InterPro" id="IPR050314">
    <property type="entry name" value="Glycosyl_Hydrlase_18"/>
</dbReference>
<dbReference type="Gene3D" id="3.10.50.10">
    <property type="match status" value="1"/>
</dbReference>
<dbReference type="GO" id="GO:0008061">
    <property type="term" value="F:chitin binding"/>
    <property type="evidence" value="ECO:0007669"/>
    <property type="project" value="InterPro"/>
</dbReference>